<evidence type="ECO:0008006" key="2">
    <source>
        <dbReference type="Google" id="ProtNLM"/>
    </source>
</evidence>
<dbReference type="Gene3D" id="3.40.50.2000">
    <property type="entry name" value="Glycogen Phosphorylase B"/>
    <property type="match status" value="1"/>
</dbReference>
<protein>
    <recommendedName>
        <fullName evidence="2">Glycosyl transferase family 1 domain-containing protein</fullName>
    </recommendedName>
</protein>
<dbReference type="AlphaFoldDB" id="A0A6C0HJ48"/>
<accession>A0A6C0HJ48</accession>
<organism evidence="1">
    <name type="scientific">viral metagenome</name>
    <dbReference type="NCBI Taxonomy" id="1070528"/>
    <lineage>
        <taxon>unclassified sequences</taxon>
        <taxon>metagenomes</taxon>
        <taxon>organismal metagenomes</taxon>
    </lineage>
</organism>
<dbReference type="EMBL" id="MN739968">
    <property type="protein sequence ID" value="QHT80400.1"/>
    <property type="molecule type" value="Genomic_DNA"/>
</dbReference>
<sequence length="125" mass="14586">MNTDRFYDHPRIMYLNGTTNMEYKRKFINTSDACLHARYEGESFGLTCGEFATAGKPVITYSGSRERNHINILGDKCVLYNDYESLHKILSGFTKSSYNMDSNRYFEYSPENIMKIFNQVYLTPN</sequence>
<evidence type="ECO:0000313" key="1">
    <source>
        <dbReference type="EMBL" id="QHT80400.1"/>
    </source>
</evidence>
<dbReference type="SUPFAM" id="SSF53756">
    <property type="entry name" value="UDP-Glycosyltransferase/glycogen phosphorylase"/>
    <property type="match status" value="1"/>
</dbReference>
<reference evidence="1" key="1">
    <citation type="journal article" date="2020" name="Nature">
        <title>Giant virus diversity and host interactions through global metagenomics.</title>
        <authorList>
            <person name="Schulz F."/>
            <person name="Roux S."/>
            <person name="Paez-Espino D."/>
            <person name="Jungbluth S."/>
            <person name="Walsh D.A."/>
            <person name="Denef V.J."/>
            <person name="McMahon K.D."/>
            <person name="Konstantinidis K.T."/>
            <person name="Eloe-Fadrosh E.A."/>
            <person name="Kyrpides N.C."/>
            <person name="Woyke T."/>
        </authorList>
    </citation>
    <scope>NUCLEOTIDE SEQUENCE</scope>
    <source>
        <strain evidence="1">GVMAG-M-3300023184-120</strain>
    </source>
</reference>
<proteinExistence type="predicted"/>
<name>A0A6C0HJ48_9ZZZZ</name>